<organism evidence="2">
    <name type="scientific">Candidatus Kentrum sp. UNK</name>
    <dbReference type="NCBI Taxonomy" id="2126344"/>
    <lineage>
        <taxon>Bacteria</taxon>
        <taxon>Pseudomonadati</taxon>
        <taxon>Pseudomonadota</taxon>
        <taxon>Gammaproteobacteria</taxon>
        <taxon>Candidatus Kentrum</taxon>
    </lineage>
</organism>
<sequence length="82" mass="9560">MQHIITKSEIVQGIKSLDVIERFNIITDIWDDIKESQELKTISEDDRELLLNRLANYRSDQGSATDWAKLKQEVHNRYAGKS</sequence>
<dbReference type="Pfam" id="PF09720">
    <property type="entry name" value="Unstab_antitox"/>
    <property type="match status" value="1"/>
</dbReference>
<gene>
    <name evidence="1" type="ORF">BECKUNK1418G_GA0071005_107826</name>
    <name evidence="2" type="ORF">BECKUNK1418H_GA0071006_10133</name>
</gene>
<proteinExistence type="predicted"/>
<protein>
    <submittedName>
        <fullName evidence="2">Putative addiction module component, TIGR02574 family</fullName>
    </submittedName>
</protein>
<evidence type="ECO:0000313" key="1">
    <source>
        <dbReference type="EMBL" id="VFK66082.1"/>
    </source>
</evidence>
<evidence type="ECO:0000313" key="2">
    <source>
        <dbReference type="EMBL" id="VFK69371.1"/>
    </source>
</evidence>
<dbReference type="AlphaFoldDB" id="A0A451ATI2"/>
<reference evidence="2" key="1">
    <citation type="submission" date="2019-02" db="EMBL/GenBank/DDBJ databases">
        <authorList>
            <person name="Gruber-Vodicka R. H."/>
            <person name="Seah K. B. B."/>
        </authorList>
    </citation>
    <scope>NUCLEOTIDE SEQUENCE</scope>
    <source>
        <strain evidence="2">BECK_BY19</strain>
        <strain evidence="1">BECK_BY8</strain>
    </source>
</reference>
<dbReference type="EMBL" id="CAADFZ010000078">
    <property type="protein sequence ID" value="VFK66082.1"/>
    <property type="molecule type" value="Genomic_DNA"/>
</dbReference>
<dbReference type="EMBL" id="CAADGD010000013">
    <property type="protein sequence ID" value="VFK69371.1"/>
    <property type="molecule type" value="Genomic_DNA"/>
</dbReference>
<dbReference type="NCBIfam" id="TIGR02574">
    <property type="entry name" value="stabl_TIGR02574"/>
    <property type="match status" value="1"/>
</dbReference>
<dbReference type="InterPro" id="IPR013406">
    <property type="entry name" value="CHP02574_addiction_mod"/>
</dbReference>
<accession>A0A451ATI2</accession>
<name>A0A451ATI2_9GAMM</name>